<evidence type="ECO:0000256" key="1">
    <source>
        <dbReference type="ARBA" id="ARBA00011073"/>
    </source>
</evidence>
<protein>
    <submittedName>
        <fullName evidence="8">Subtilase family protein</fullName>
    </submittedName>
</protein>
<keyword evidence="3" id="KW-0378">Hydrolase</keyword>
<dbReference type="InterPro" id="IPR050131">
    <property type="entry name" value="Peptidase_S8_subtilisin-like"/>
</dbReference>
<evidence type="ECO:0000256" key="6">
    <source>
        <dbReference type="SAM" id="MobiDB-lite"/>
    </source>
</evidence>
<dbReference type="InterPro" id="IPR034073">
    <property type="entry name" value="Subtilisin_DY-like_dom"/>
</dbReference>
<dbReference type="InterPro" id="IPR023828">
    <property type="entry name" value="Peptidase_S8_Ser-AS"/>
</dbReference>
<evidence type="ECO:0000259" key="7">
    <source>
        <dbReference type="Pfam" id="PF00082"/>
    </source>
</evidence>
<organism evidence="8 9">
    <name type="scientific">Roseibium album</name>
    <dbReference type="NCBI Taxonomy" id="311410"/>
    <lineage>
        <taxon>Bacteria</taxon>
        <taxon>Pseudomonadati</taxon>
        <taxon>Pseudomonadota</taxon>
        <taxon>Alphaproteobacteria</taxon>
        <taxon>Hyphomicrobiales</taxon>
        <taxon>Stappiaceae</taxon>
        <taxon>Roseibium</taxon>
    </lineage>
</organism>
<dbReference type="PRINTS" id="PR00723">
    <property type="entry name" value="SUBTILISIN"/>
</dbReference>
<name>A0A0M6Z941_9HYPH</name>
<dbReference type="PANTHER" id="PTHR43806">
    <property type="entry name" value="PEPTIDASE S8"/>
    <property type="match status" value="1"/>
</dbReference>
<dbReference type="InterPro" id="IPR015500">
    <property type="entry name" value="Peptidase_S8_subtilisin-rel"/>
</dbReference>
<evidence type="ECO:0000256" key="4">
    <source>
        <dbReference type="ARBA" id="ARBA00022825"/>
    </source>
</evidence>
<dbReference type="AlphaFoldDB" id="A0A0M6Z941"/>
<dbReference type="PROSITE" id="PS51892">
    <property type="entry name" value="SUBTILASE"/>
    <property type="match status" value="1"/>
</dbReference>
<dbReference type="InterPro" id="IPR000209">
    <property type="entry name" value="Peptidase_S8/S53_dom"/>
</dbReference>
<dbReference type="GO" id="GO:0004252">
    <property type="term" value="F:serine-type endopeptidase activity"/>
    <property type="evidence" value="ECO:0007669"/>
    <property type="project" value="InterPro"/>
</dbReference>
<comment type="caution">
    <text evidence="5">Lacks conserved residue(s) required for the propagation of feature annotation.</text>
</comment>
<feature type="domain" description="Peptidase S8/S53" evidence="7">
    <location>
        <begin position="300"/>
        <end position="461"/>
    </location>
</feature>
<keyword evidence="9" id="KW-1185">Reference proteome</keyword>
<dbReference type="RefSeq" id="WP_082442426.1">
    <property type="nucleotide sequence ID" value="NZ_CANMGD010000006.1"/>
</dbReference>
<reference evidence="9" key="1">
    <citation type="submission" date="2015-07" db="EMBL/GenBank/DDBJ databases">
        <authorList>
            <person name="Rodrigo-Torres Lidia"/>
            <person name="Arahal R.David."/>
        </authorList>
    </citation>
    <scope>NUCLEOTIDE SEQUENCE [LARGE SCALE GENOMIC DNA]</scope>
    <source>
        <strain evidence="9">CECT 5096</strain>
    </source>
</reference>
<dbReference type="Pfam" id="PF00082">
    <property type="entry name" value="Peptidase_S8"/>
    <property type="match status" value="1"/>
</dbReference>
<accession>A0A0M6Z941</accession>
<dbReference type="GO" id="GO:0006508">
    <property type="term" value="P:proteolysis"/>
    <property type="evidence" value="ECO:0007669"/>
    <property type="project" value="UniProtKB-KW"/>
</dbReference>
<feature type="region of interest" description="Disordered" evidence="6">
    <location>
        <begin position="458"/>
        <end position="480"/>
    </location>
</feature>
<gene>
    <name evidence="8" type="ORF">LA5096_00485</name>
</gene>
<dbReference type="InterPro" id="IPR036852">
    <property type="entry name" value="Peptidase_S8/S53_dom_sf"/>
</dbReference>
<evidence type="ECO:0000256" key="2">
    <source>
        <dbReference type="ARBA" id="ARBA00022670"/>
    </source>
</evidence>
<dbReference type="PROSITE" id="PS00138">
    <property type="entry name" value="SUBTILASE_SER"/>
    <property type="match status" value="1"/>
</dbReference>
<dbReference type="CDD" id="cd04843">
    <property type="entry name" value="Peptidases_S8_11"/>
    <property type="match status" value="1"/>
</dbReference>
<dbReference type="PANTHER" id="PTHR43806:SF11">
    <property type="entry name" value="CEREVISIN-RELATED"/>
    <property type="match status" value="1"/>
</dbReference>
<dbReference type="SUPFAM" id="SSF52743">
    <property type="entry name" value="Subtilisin-like"/>
    <property type="match status" value="1"/>
</dbReference>
<evidence type="ECO:0000313" key="9">
    <source>
        <dbReference type="Proteomes" id="UP000049983"/>
    </source>
</evidence>
<keyword evidence="4" id="KW-0720">Serine protease</keyword>
<comment type="similarity">
    <text evidence="1 5">Belongs to the peptidase S8 family.</text>
</comment>
<evidence type="ECO:0000256" key="5">
    <source>
        <dbReference type="PROSITE-ProRule" id="PRU01240"/>
    </source>
</evidence>
<dbReference type="STRING" id="311410.LA5095_03116"/>
<dbReference type="Gene3D" id="3.40.50.200">
    <property type="entry name" value="Peptidase S8/S53 domain"/>
    <property type="match status" value="1"/>
</dbReference>
<sequence length="631" mass="67503">MARKTRKVTAPQSRQPELIAVAKSDVGLRMAGVAMRSLAGAKTTKAEKALKKHNCIATPLFGPSEERVEAAVAAQAPFAMAPLENLSGFYKLSAPDADIEDLQKELLDNDLFDGVFVKPPVELPEEAVDVASLNEMVAVPDVPPPATPDFVARQIYLDPAPAGIDARWAWNQAGGRGTGIHITDIEGAWRFSHEDLIERQGGVVGGVEFNDVGWRNHGTAVLGEYGGDVNPFGVTGISPEAICTAVSHRTLGSAGAINHAAARLNAGDILLLEMHRPGPRHNFRLRPDQRGYIAVEWWPDDFAAILNASRRGIIIVEAAGNGAEDLDDALYETPGFGFPAAWTNPFRRANRDSGAIVVGAGAPPPGTHGRNHGPDRSRLGFSNYGSIVDAQGWGREVTTCGYGDLQGGGDEDLWYTDTFSGTSSASPIVTGALACLQGMARARNLPVFTPDELRNALRTTGSPQQDAPGRPATQRIGNRPDLPALSGALFGVGGNRRSVAFRREVERWRPLEVRALIDISPELVASHSTFTLQQALVSAQPVRSDADGILSKMAIMFRISSLAGQAIEIAGPVGGSRYRWWGSIAADGLGQLYVDEGYSSTGSDNFDLIAEIRGVDTRFAFDTVAQRYRAV</sequence>
<dbReference type="Proteomes" id="UP000049983">
    <property type="component" value="Unassembled WGS sequence"/>
</dbReference>
<keyword evidence="2" id="KW-0645">Protease</keyword>
<proteinExistence type="inferred from homology"/>
<dbReference type="GeneID" id="97667943"/>
<evidence type="ECO:0000256" key="3">
    <source>
        <dbReference type="ARBA" id="ARBA00022801"/>
    </source>
</evidence>
<evidence type="ECO:0000313" key="8">
    <source>
        <dbReference type="EMBL" id="CTQ64684.1"/>
    </source>
</evidence>
<dbReference type="EMBL" id="CXWC01000001">
    <property type="protein sequence ID" value="CTQ64684.1"/>
    <property type="molecule type" value="Genomic_DNA"/>
</dbReference>